<evidence type="ECO:0000313" key="4">
    <source>
        <dbReference type="Proteomes" id="UP001597158"/>
    </source>
</evidence>
<dbReference type="SUPFAM" id="SSF52172">
    <property type="entry name" value="CheY-like"/>
    <property type="match status" value="1"/>
</dbReference>
<dbReference type="InterPro" id="IPR010910">
    <property type="entry name" value="Nitrate/nitrite_sensing_bac"/>
</dbReference>
<evidence type="ECO:0000259" key="2">
    <source>
        <dbReference type="PROSITE" id="PS50921"/>
    </source>
</evidence>
<dbReference type="RefSeq" id="WP_277829945.1">
    <property type="nucleotide sequence ID" value="NZ_JARQZE010000001.1"/>
</dbReference>
<dbReference type="InterPro" id="IPR013587">
    <property type="entry name" value="Nitrate/nitrite_sensing"/>
</dbReference>
<dbReference type="EMBL" id="JBHTMC010000027">
    <property type="protein sequence ID" value="MFD1264994.1"/>
    <property type="molecule type" value="Genomic_DNA"/>
</dbReference>
<feature type="domain" description="ANTAR" evidence="2">
    <location>
        <begin position="352"/>
        <end position="413"/>
    </location>
</feature>
<sequence>MNSTLAFLAAARQCEIHDLEHLARSCDLVQAVSELVHRLQGERGASNLFLASGGEVFVSQREACVALSAQAEAALRSWLAQVEGGQDAPIVAVPGGARLFTRIAVALHALDGLAELRAEVAARRCKAADATLRFNRMVAALLALVFEAADVAADPAVSRLLVALFNLMQGKEHAGQERAAGAAAFAAGAAAASTAAAGGQDLLHLIDAQEACLERFEAFCPTELLGTWAQAKAAMPMGELERMRRRLLAAAQGAMLDPAQAQAWFACCSQRLELIRDTEAALAQGLRAACLQRIAALQADPDDPQSLLRALAAQPEPVSPSGVLPTEDGVEALGPRLRRSIVDALHAQAQRLQAMNDELAAVRTALDERKLIERAKGELMRHQGLAEDEAYRLLRRTAMNQGRRLVDVAQAVLAMSDLLPPRS</sequence>
<comment type="caution">
    <text evidence="3">The sequence shown here is derived from an EMBL/GenBank/DDBJ whole genome shotgun (WGS) entry which is preliminary data.</text>
</comment>
<dbReference type="InterPro" id="IPR005561">
    <property type="entry name" value="ANTAR"/>
</dbReference>
<dbReference type="Gene3D" id="1.10.10.10">
    <property type="entry name" value="Winged helix-like DNA-binding domain superfamily/Winged helix DNA-binding domain"/>
    <property type="match status" value="1"/>
</dbReference>
<protein>
    <submittedName>
        <fullName evidence="3">Nitrate- and nitrite sensing domain-containing protein</fullName>
    </submittedName>
</protein>
<feature type="domain" description="NIT" evidence="1">
    <location>
        <begin position="30"/>
        <end position="293"/>
    </location>
</feature>
<dbReference type="PROSITE" id="PS50906">
    <property type="entry name" value="NIT"/>
    <property type="match status" value="1"/>
</dbReference>
<accession>A0ABW3WIS4</accession>
<dbReference type="Pfam" id="PF03861">
    <property type="entry name" value="ANTAR"/>
    <property type="match status" value="1"/>
</dbReference>
<reference evidence="4" key="1">
    <citation type="journal article" date="2019" name="Int. J. Syst. Evol. Microbiol.">
        <title>The Global Catalogue of Microorganisms (GCM) 10K type strain sequencing project: providing services to taxonomists for standard genome sequencing and annotation.</title>
        <authorList>
            <consortium name="The Broad Institute Genomics Platform"/>
            <consortium name="The Broad Institute Genome Sequencing Center for Infectious Disease"/>
            <person name="Wu L."/>
            <person name="Ma J."/>
        </authorList>
    </citation>
    <scope>NUCLEOTIDE SEQUENCE [LARGE SCALE GENOMIC DNA]</scope>
    <source>
        <strain evidence="4">CCUG 48884</strain>
    </source>
</reference>
<organism evidence="3 4">
    <name type="scientific">Thauera mechernichensis</name>
    <dbReference type="NCBI Taxonomy" id="82788"/>
    <lineage>
        <taxon>Bacteria</taxon>
        <taxon>Pseudomonadati</taxon>
        <taxon>Pseudomonadota</taxon>
        <taxon>Betaproteobacteria</taxon>
        <taxon>Rhodocyclales</taxon>
        <taxon>Zoogloeaceae</taxon>
        <taxon>Thauera</taxon>
    </lineage>
</organism>
<keyword evidence="4" id="KW-1185">Reference proteome</keyword>
<dbReference type="Pfam" id="PF08376">
    <property type="entry name" value="NIT"/>
    <property type="match status" value="1"/>
</dbReference>
<name>A0ABW3WIS4_9RHOO</name>
<dbReference type="InterPro" id="IPR011006">
    <property type="entry name" value="CheY-like_superfamily"/>
</dbReference>
<evidence type="ECO:0000259" key="1">
    <source>
        <dbReference type="PROSITE" id="PS50906"/>
    </source>
</evidence>
<proteinExistence type="predicted"/>
<gene>
    <name evidence="3" type="ORF">ACFQ4M_15560</name>
</gene>
<dbReference type="InterPro" id="IPR036388">
    <property type="entry name" value="WH-like_DNA-bd_sf"/>
</dbReference>
<evidence type="ECO:0000313" key="3">
    <source>
        <dbReference type="EMBL" id="MFD1264994.1"/>
    </source>
</evidence>
<dbReference type="PROSITE" id="PS50921">
    <property type="entry name" value="ANTAR"/>
    <property type="match status" value="1"/>
</dbReference>
<dbReference type="Proteomes" id="UP001597158">
    <property type="component" value="Unassembled WGS sequence"/>
</dbReference>
<dbReference type="SMART" id="SM01012">
    <property type="entry name" value="ANTAR"/>
    <property type="match status" value="1"/>
</dbReference>